<sequence>MSESKKPDSASKVDAELSELLDSALEDFKSEPPKDSKPAPPQDEIPDVEWSDDFIRQAAAQFESNFANLLGSNPDGSQLTPEQIQAKFQQMAETAQQVIENPSGDSGDFAATISQTLQGLSQGAEGLQNPNLEQDIMNLFAGQGDQNAFMPFMQGMMQSLLSKDVLYPSLKDILDKFPEWLSKNKDKLSQEDAERYEKQQKLMEEICAELEKEKESDSSEQKKERFDKVLSLMQKLQDYGQPPTDLVGDVGPPLPLEMQNNADPNQCNVM</sequence>
<feature type="region of interest" description="Disordered" evidence="3">
    <location>
        <begin position="240"/>
        <end position="270"/>
    </location>
</feature>
<evidence type="ECO:0000313" key="5">
    <source>
        <dbReference type="Proteomes" id="UP000007266"/>
    </source>
</evidence>
<dbReference type="OrthoDB" id="21292at2759"/>
<dbReference type="STRING" id="7070.D2A5I0"/>
<accession>D2A5I0</accession>
<dbReference type="InterPro" id="IPR006708">
    <property type="entry name" value="Pex19"/>
</dbReference>
<evidence type="ECO:0000256" key="1">
    <source>
        <dbReference type="ARBA" id="ARBA00006326"/>
    </source>
</evidence>
<dbReference type="GO" id="GO:0033328">
    <property type="term" value="F:peroxisome membrane targeting sequence binding"/>
    <property type="evidence" value="ECO:0000318"/>
    <property type="project" value="GO_Central"/>
</dbReference>
<dbReference type="HOGENOM" id="CLU_043063_3_0_1"/>
<dbReference type="FunCoup" id="D2A5I0">
    <property type="interactions" value="1659"/>
</dbReference>
<evidence type="ECO:0000313" key="4">
    <source>
        <dbReference type="EMBL" id="EFA05071.1"/>
    </source>
</evidence>
<dbReference type="KEGG" id="tca:656605"/>
<reference evidence="4 5" key="2">
    <citation type="journal article" date="2010" name="Nucleic Acids Res.">
        <title>BeetleBase in 2010: revisions to provide comprehensive genomic information for Tribolium castaneum.</title>
        <authorList>
            <person name="Kim H.S."/>
            <person name="Murphy T."/>
            <person name="Xia J."/>
            <person name="Caragea D."/>
            <person name="Park Y."/>
            <person name="Beeman R.W."/>
            <person name="Lorenzen M.D."/>
            <person name="Butcher S."/>
            <person name="Manak J.R."/>
            <person name="Brown S.J."/>
        </authorList>
    </citation>
    <scope>GENOME REANNOTATION</scope>
    <source>
        <strain evidence="4 5">Georgia GA2</strain>
    </source>
</reference>
<keyword evidence="5" id="KW-1185">Reference proteome</keyword>
<dbReference type="eggNOG" id="KOG3133">
    <property type="taxonomic scope" value="Eukaryota"/>
</dbReference>
<reference evidence="4 5" key="1">
    <citation type="journal article" date="2008" name="Nature">
        <title>The genome of the model beetle and pest Tribolium castaneum.</title>
        <authorList>
            <consortium name="Tribolium Genome Sequencing Consortium"/>
            <person name="Richards S."/>
            <person name="Gibbs R.A."/>
            <person name="Weinstock G.M."/>
            <person name="Brown S.J."/>
            <person name="Denell R."/>
            <person name="Beeman R.W."/>
            <person name="Gibbs R."/>
            <person name="Beeman R.W."/>
            <person name="Brown S.J."/>
            <person name="Bucher G."/>
            <person name="Friedrich M."/>
            <person name="Grimmelikhuijzen C.J."/>
            <person name="Klingler M."/>
            <person name="Lorenzen M."/>
            <person name="Richards S."/>
            <person name="Roth S."/>
            <person name="Schroder R."/>
            <person name="Tautz D."/>
            <person name="Zdobnov E.M."/>
            <person name="Muzny D."/>
            <person name="Gibbs R.A."/>
            <person name="Weinstock G.M."/>
            <person name="Attaway T."/>
            <person name="Bell S."/>
            <person name="Buhay C.J."/>
            <person name="Chandrabose M.N."/>
            <person name="Chavez D."/>
            <person name="Clerk-Blankenburg K.P."/>
            <person name="Cree A."/>
            <person name="Dao M."/>
            <person name="Davis C."/>
            <person name="Chacko J."/>
            <person name="Dinh H."/>
            <person name="Dugan-Rocha S."/>
            <person name="Fowler G."/>
            <person name="Garner T.T."/>
            <person name="Garnes J."/>
            <person name="Gnirke A."/>
            <person name="Hawes A."/>
            <person name="Hernandez J."/>
            <person name="Hines S."/>
            <person name="Holder M."/>
            <person name="Hume J."/>
            <person name="Jhangiani S.N."/>
            <person name="Joshi V."/>
            <person name="Khan Z.M."/>
            <person name="Jackson L."/>
            <person name="Kovar C."/>
            <person name="Kowis A."/>
            <person name="Lee S."/>
            <person name="Lewis L.R."/>
            <person name="Margolis J."/>
            <person name="Morgan M."/>
            <person name="Nazareth L.V."/>
            <person name="Nguyen N."/>
            <person name="Okwuonu G."/>
            <person name="Parker D."/>
            <person name="Richards S."/>
            <person name="Ruiz S.J."/>
            <person name="Santibanez J."/>
            <person name="Savard J."/>
            <person name="Scherer S.E."/>
            <person name="Schneider B."/>
            <person name="Sodergren E."/>
            <person name="Tautz D."/>
            <person name="Vattahil S."/>
            <person name="Villasana D."/>
            <person name="White C.S."/>
            <person name="Wright R."/>
            <person name="Park Y."/>
            <person name="Beeman R.W."/>
            <person name="Lord J."/>
            <person name="Oppert B."/>
            <person name="Lorenzen M."/>
            <person name="Brown S."/>
            <person name="Wang L."/>
            <person name="Savard J."/>
            <person name="Tautz D."/>
            <person name="Richards S."/>
            <person name="Weinstock G."/>
            <person name="Gibbs R.A."/>
            <person name="Liu Y."/>
            <person name="Worley K."/>
            <person name="Weinstock G."/>
            <person name="Elsik C.G."/>
            <person name="Reese J.T."/>
            <person name="Elhaik E."/>
            <person name="Landan G."/>
            <person name="Graur D."/>
            <person name="Arensburger P."/>
            <person name="Atkinson P."/>
            <person name="Beeman R.W."/>
            <person name="Beidler J."/>
            <person name="Brown S.J."/>
            <person name="Demuth J.P."/>
            <person name="Drury D.W."/>
            <person name="Du Y.Z."/>
            <person name="Fujiwara H."/>
            <person name="Lorenzen M."/>
            <person name="Maselli V."/>
            <person name="Osanai M."/>
            <person name="Park Y."/>
            <person name="Robertson H.M."/>
            <person name="Tu Z."/>
            <person name="Wang J.J."/>
            <person name="Wang S."/>
            <person name="Richards S."/>
            <person name="Song H."/>
            <person name="Zhang L."/>
            <person name="Sodergren E."/>
            <person name="Werner D."/>
            <person name="Stanke M."/>
            <person name="Morgenstern B."/>
            <person name="Solovyev V."/>
            <person name="Kosarev P."/>
            <person name="Brown G."/>
            <person name="Chen H.C."/>
            <person name="Ermolaeva O."/>
            <person name="Hlavina W."/>
            <person name="Kapustin Y."/>
            <person name="Kiryutin B."/>
            <person name="Kitts P."/>
            <person name="Maglott D."/>
            <person name="Pruitt K."/>
            <person name="Sapojnikov V."/>
            <person name="Souvorov A."/>
            <person name="Mackey A.J."/>
            <person name="Waterhouse R.M."/>
            <person name="Wyder S."/>
            <person name="Zdobnov E.M."/>
            <person name="Zdobnov E.M."/>
            <person name="Wyder S."/>
            <person name="Kriventseva E.V."/>
            <person name="Kadowaki T."/>
            <person name="Bork P."/>
            <person name="Aranda M."/>
            <person name="Bao R."/>
            <person name="Beermann A."/>
            <person name="Berns N."/>
            <person name="Bolognesi R."/>
            <person name="Bonneton F."/>
            <person name="Bopp D."/>
            <person name="Brown S.J."/>
            <person name="Bucher G."/>
            <person name="Butts T."/>
            <person name="Chaumot A."/>
            <person name="Denell R.E."/>
            <person name="Ferrier D.E."/>
            <person name="Friedrich M."/>
            <person name="Gordon C.M."/>
            <person name="Jindra M."/>
            <person name="Klingler M."/>
            <person name="Lan Q."/>
            <person name="Lattorff H.M."/>
            <person name="Laudet V."/>
            <person name="von Levetsow C."/>
            <person name="Liu Z."/>
            <person name="Lutz R."/>
            <person name="Lynch J.A."/>
            <person name="da Fonseca R.N."/>
            <person name="Posnien N."/>
            <person name="Reuter R."/>
            <person name="Roth S."/>
            <person name="Savard J."/>
            <person name="Schinko J.B."/>
            <person name="Schmitt C."/>
            <person name="Schoppmeier M."/>
            <person name="Schroder R."/>
            <person name="Shippy T.D."/>
            <person name="Simonnet F."/>
            <person name="Marques-Souza H."/>
            <person name="Tautz D."/>
            <person name="Tomoyasu Y."/>
            <person name="Trauner J."/>
            <person name="Van der Zee M."/>
            <person name="Vervoort M."/>
            <person name="Wittkopp N."/>
            <person name="Wimmer E.A."/>
            <person name="Yang X."/>
            <person name="Jones A.K."/>
            <person name="Sattelle D.B."/>
            <person name="Ebert P.R."/>
            <person name="Nelson D."/>
            <person name="Scott J.G."/>
            <person name="Beeman R.W."/>
            <person name="Muthukrishnan S."/>
            <person name="Kramer K.J."/>
            <person name="Arakane Y."/>
            <person name="Beeman R.W."/>
            <person name="Zhu Q."/>
            <person name="Hogenkamp D."/>
            <person name="Dixit R."/>
            <person name="Oppert B."/>
            <person name="Jiang H."/>
            <person name="Zou Z."/>
            <person name="Marshall J."/>
            <person name="Elpidina E."/>
            <person name="Vinokurov K."/>
            <person name="Oppert C."/>
            <person name="Zou Z."/>
            <person name="Evans J."/>
            <person name="Lu Z."/>
            <person name="Zhao P."/>
            <person name="Sumathipala N."/>
            <person name="Altincicek B."/>
            <person name="Vilcinskas A."/>
            <person name="Williams M."/>
            <person name="Hultmark D."/>
            <person name="Hetru C."/>
            <person name="Jiang H."/>
            <person name="Grimmelikhuijzen C.J."/>
            <person name="Hauser F."/>
            <person name="Cazzamali G."/>
            <person name="Williamson M."/>
            <person name="Park Y."/>
            <person name="Li B."/>
            <person name="Tanaka Y."/>
            <person name="Predel R."/>
            <person name="Neupert S."/>
            <person name="Schachtner J."/>
            <person name="Verleyen P."/>
            <person name="Raible F."/>
            <person name="Bork P."/>
            <person name="Friedrich M."/>
            <person name="Walden K.K."/>
            <person name="Robertson H.M."/>
            <person name="Angeli S."/>
            <person name="Foret S."/>
            <person name="Bucher G."/>
            <person name="Schuetz S."/>
            <person name="Maleszka R."/>
            <person name="Wimmer E.A."/>
            <person name="Beeman R.W."/>
            <person name="Lorenzen M."/>
            <person name="Tomoyasu Y."/>
            <person name="Miller S.C."/>
            <person name="Grossmann D."/>
            <person name="Bucher G."/>
        </authorList>
    </citation>
    <scope>NUCLEOTIDE SEQUENCE [LARGE SCALE GENOMIC DNA]</scope>
    <source>
        <strain evidence="4 5">Georgia GA2</strain>
    </source>
</reference>
<name>D2A5I0_TRICA</name>
<gene>
    <name evidence="4" type="primary">AUGUSTUS-3.0.2_15168</name>
    <name evidence="4" type="ORF">TcasGA2_TC015168</name>
</gene>
<dbReference type="PANTHER" id="PTHR12774:SF2">
    <property type="entry name" value="PEROXISOMAL BIOGENESIS FACTOR 19"/>
    <property type="match status" value="1"/>
</dbReference>
<evidence type="ECO:0000256" key="2">
    <source>
        <dbReference type="ARBA" id="ARBA00029688"/>
    </source>
</evidence>
<feature type="compositionally biased region" description="Basic and acidic residues" evidence="3">
    <location>
        <begin position="26"/>
        <end position="37"/>
    </location>
</feature>
<dbReference type="EMBL" id="KQ971345">
    <property type="protein sequence ID" value="EFA05071.1"/>
    <property type="molecule type" value="Genomic_DNA"/>
</dbReference>
<dbReference type="PhylomeDB" id="D2A5I0"/>
<dbReference type="PANTHER" id="PTHR12774">
    <property type="entry name" value="PEROXISOMAL BIOGENESIS FACTOR 19"/>
    <property type="match status" value="1"/>
</dbReference>
<dbReference type="InterPro" id="IPR038322">
    <property type="entry name" value="Pex19_C_sf"/>
</dbReference>
<dbReference type="Proteomes" id="UP000007266">
    <property type="component" value="Linkage group 6"/>
</dbReference>
<feature type="region of interest" description="Disordered" evidence="3">
    <location>
        <begin position="1"/>
        <end position="53"/>
    </location>
</feature>
<dbReference type="GO" id="GO:0005778">
    <property type="term" value="C:peroxisomal membrane"/>
    <property type="evidence" value="ECO:0000318"/>
    <property type="project" value="GO_Central"/>
</dbReference>
<feature type="compositionally biased region" description="Basic and acidic residues" evidence="3">
    <location>
        <begin position="1"/>
        <end position="15"/>
    </location>
</feature>
<dbReference type="AlphaFoldDB" id="D2A5I0"/>
<dbReference type="OMA" id="YEPMKEM"/>
<dbReference type="Pfam" id="PF04614">
    <property type="entry name" value="Pex19"/>
    <property type="match status" value="1"/>
</dbReference>
<proteinExistence type="inferred from homology"/>
<comment type="similarity">
    <text evidence="1">Belongs to the peroxin-19 family.</text>
</comment>
<dbReference type="Gene3D" id="1.20.120.900">
    <property type="entry name" value="Pex19, mPTS binding domain"/>
    <property type="match status" value="1"/>
</dbReference>
<organism evidence="4 5">
    <name type="scientific">Tribolium castaneum</name>
    <name type="common">Red flour beetle</name>
    <dbReference type="NCBI Taxonomy" id="7070"/>
    <lineage>
        <taxon>Eukaryota</taxon>
        <taxon>Metazoa</taxon>
        <taxon>Ecdysozoa</taxon>
        <taxon>Arthropoda</taxon>
        <taxon>Hexapoda</taxon>
        <taxon>Insecta</taxon>
        <taxon>Pterygota</taxon>
        <taxon>Neoptera</taxon>
        <taxon>Endopterygota</taxon>
        <taxon>Coleoptera</taxon>
        <taxon>Polyphaga</taxon>
        <taxon>Cucujiformia</taxon>
        <taxon>Tenebrionidae</taxon>
        <taxon>Tenebrionidae incertae sedis</taxon>
        <taxon>Tribolium</taxon>
    </lineage>
</organism>
<dbReference type="InParanoid" id="D2A5I0"/>
<feature type="compositionally biased region" description="Polar residues" evidence="3">
    <location>
        <begin position="258"/>
        <end position="270"/>
    </location>
</feature>
<protein>
    <recommendedName>
        <fullName evidence="2">Peroxin-19</fullName>
    </recommendedName>
</protein>
<evidence type="ECO:0000256" key="3">
    <source>
        <dbReference type="SAM" id="MobiDB-lite"/>
    </source>
</evidence>
<dbReference type="GO" id="GO:0045046">
    <property type="term" value="P:protein import into peroxisome membrane"/>
    <property type="evidence" value="ECO:0000318"/>
    <property type="project" value="GO_Central"/>
</dbReference>